<feature type="compositionally biased region" description="Basic and acidic residues" evidence="1">
    <location>
        <begin position="61"/>
        <end position="71"/>
    </location>
</feature>
<dbReference type="AlphaFoldDB" id="A0A2P2PW45"/>
<accession>A0A2P2PW45</accession>
<evidence type="ECO:0000313" key="2">
    <source>
        <dbReference type="EMBL" id="MBX58940.1"/>
    </source>
</evidence>
<feature type="compositionally biased region" description="Basic and acidic residues" evidence="1">
    <location>
        <begin position="40"/>
        <end position="49"/>
    </location>
</feature>
<organism evidence="2">
    <name type="scientific">Rhizophora mucronata</name>
    <name type="common">Asiatic mangrove</name>
    <dbReference type="NCBI Taxonomy" id="61149"/>
    <lineage>
        <taxon>Eukaryota</taxon>
        <taxon>Viridiplantae</taxon>
        <taxon>Streptophyta</taxon>
        <taxon>Embryophyta</taxon>
        <taxon>Tracheophyta</taxon>
        <taxon>Spermatophyta</taxon>
        <taxon>Magnoliopsida</taxon>
        <taxon>eudicotyledons</taxon>
        <taxon>Gunneridae</taxon>
        <taxon>Pentapetalae</taxon>
        <taxon>rosids</taxon>
        <taxon>fabids</taxon>
        <taxon>Malpighiales</taxon>
        <taxon>Rhizophoraceae</taxon>
        <taxon>Rhizophora</taxon>
    </lineage>
</organism>
<name>A0A2P2PW45_RHIMU</name>
<sequence length="79" mass="9178">MLTKRNGYIGGAKTYHRKEDPNQAQHTPRPSPDESYMESQDGHARDRHNTISHHPVPYNKKRNDEGKESNHGRWRNTSA</sequence>
<protein>
    <submittedName>
        <fullName evidence="2">Uncharacterized protein</fullName>
    </submittedName>
</protein>
<proteinExistence type="predicted"/>
<reference evidence="2" key="1">
    <citation type="submission" date="2018-02" db="EMBL/GenBank/DDBJ databases">
        <title>Rhizophora mucronata_Transcriptome.</title>
        <authorList>
            <person name="Meera S.P."/>
            <person name="Sreeshan A."/>
            <person name="Augustine A."/>
        </authorList>
    </citation>
    <scope>NUCLEOTIDE SEQUENCE</scope>
    <source>
        <tissue evidence="2">Leaf</tissue>
    </source>
</reference>
<evidence type="ECO:0000256" key="1">
    <source>
        <dbReference type="SAM" id="MobiDB-lite"/>
    </source>
</evidence>
<dbReference type="EMBL" id="GGEC01078456">
    <property type="protein sequence ID" value="MBX58940.1"/>
    <property type="molecule type" value="Transcribed_RNA"/>
</dbReference>
<feature type="region of interest" description="Disordered" evidence="1">
    <location>
        <begin position="1"/>
        <end position="79"/>
    </location>
</feature>